<proteinExistence type="predicted"/>
<keyword evidence="3" id="KW-0694">RNA-binding</keyword>
<dbReference type="InterPro" id="IPR007783">
    <property type="entry name" value="eIF3d"/>
</dbReference>
<gene>
    <name evidence="6" type="ORF">PPROV_000391100</name>
</gene>
<dbReference type="AlphaFoldDB" id="A0A830HIP9"/>
<evidence type="ECO:0000313" key="6">
    <source>
        <dbReference type="EMBL" id="GHP05159.1"/>
    </source>
</evidence>
<dbReference type="EMBL" id="BNJQ01000009">
    <property type="protein sequence ID" value="GHP05159.1"/>
    <property type="molecule type" value="Genomic_DNA"/>
</dbReference>
<organism evidence="6 7">
    <name type="scientific">Pycnococcus provasolii</name>
    <dbReference type="NCBI Taxonomy" id="41880"/>
    <lineage>
        <taxon>Eukaryota</taxon>
        <taxon>Viridiplantae</taxon>
        <taxon>Chlorophyta</taxon>
        <taxon>Pseudoscourfieldiophyceae</taxon>
        <taxon>Pseudoscourfieldiales</taxon>
        <taxon>Pycnococcaceae</taxon>
        <taxon>Pycnococcus</taxon>
    </lineage>
</organism>
<keyword evidence="2" id="KW-0396">Initiation factor</keyword>
<keyword evidence="7" id="KW-1185">Reference proteome</keyword>
<dbReference type="PANTHER" id="PTHR12399:SF0">
    <property type="entry name" value="EUKARYOTIC TRANSLATION INITIATION FACTOR 3 SUBUNIT D"/>
    <property type="match status" value="1"/>
</dbReference>
<dbReference type="GO" id="GO:0005852">
    <property type="term" value="C:eukaryotic translation initiation factor 3 complex"/>
    <property type="evidence" value="ECO:0007669"/>
    <property type="project" value="InterPro"/>
</dbReference>
<evidence type="ECO:0000256" key="2">
    <source>
        <dbReference type="ARBA" id="ARBA00022540"/>
    </source>
</evidence>
<name>A0A830HIP9_9CHLO</name>
<dbReference type="PIRSF" id="PIRSF016281">
    <property type="entry name" value="EIF-3_zeta"/>
    <property type="match status" value="1"/>
</dbReference>
<feature type="region of interest" description="Disordered" evidence="5">
    <location>
        <begin position="20"/>
        <end position="137"/>
    </location>
</feature>
<dbReference type="OrthoDB" id="16538at2759"/>
<comment type="caution">
    <text evidence="6">The sequence shown here is derived from an EMBL/GenBank/DDBJ whole genome shotgun (WGS) entry which is preliminary data.</text>
</comment>
<evidence type="ECO:0000256" key="1">
    <source>
        <dbReference type="ARBA" id="ARBA00022490"/>
    </source>
</evidence>
<dbReference type="Proteomes" id="UP000660262">
    <property type="component" value="Unassembled WGS sequence"/>
</dbReference>
<dbReference type="Pfam" id="PF05091">
    <property type="entry name" value="eIF-3_zeta"/>
    <property type="match status" value="1"/>
</dbReference>
<dbReference type="GO" id="GO:0003743">
    <property type="term" value="F:translation initiation factor activity"/>
    <property type="evidence" value="ECO:0007669"/>
    <property type="project" value="UniProtKB-KW"/>
</dbReference>
<feature type="compositionally biased region" description="Basic and acidic residues" evidence="5">
    <location>
        <begin position="76"/>
        <end position="88"/>
    </location>
</feature>
<keyword evidence="1" id="KW-0963">Cytoplasm</keyword>
<keyword evidence="4" id="KW-0648">Protein biosynthesis</keyword>
<protein>
    <recommendedName>
        <fullName evidence="8">Eukaryotic translation initiation factor 3 subunit 7</fullName>
    </recommendedName>
</protein>
<accession>A0A830HIP9</accession>
<reference evidence="6" key="1">
    <citation type="submission" date="2020-10" db="EMBL/GenBank/DDBJ databases">
        <title>Unveiling of a novel bifunctional photoreceptor, Dualchrome1, isolated from a cosmopolitan green alga.</title>
        <authorList>
            <person name="Suzuki S."/>
            <person name="Kawachi M."/>
        </authorList>
    </citation>
    <scope>NUCLEOTIDE SEQUENCE</scope>
    <source>
        <strain evidence="6">NIES 2893</strain>
    </source>
</reference>
<evidence type="ECO:0000256" key="5">
    <source>
        <dbReference type="SAM" id="MobiDB-lite"/>
    </source>
</evidence>
<sequence>MAPSSSQPRFLVPVVSSLEDGWGPPTFLGSSNGASSKDGESSESTYVVPYAPFSRSDKLGRASDWMMGSSTGGGGDRGDRYGDRDGGGDRGGGNRFGNSRFNQDKFGGGQRGNDKYGSRGANASDSQGGGGQHAPLFSYFAGDEEESFQLVENKPAVRPKFGGRQRYQQHRVQRKEVEVAKGRDQGAGIERERARQAQKLRKNQQWHSFTYRQAENARVTLACSIDIRPEWVVVEQYTLPQLNKLAIKGPFTPETLYECGRVMPFNKRFDRVTPKITVDLHPAKSAPLLTGADADPVLTRLTSEKKGFVYTTDAVLATLVCASRSSYSWDLIVHHRGDHIIIDRRDGVGNERLTVNETAQEPIPDDRDNMNGVQQLSAEATGIERSFMEQCLDMSGTPTVIGKDGDNPHETSGLLPQGYRYRRWKIDDSTSVVVRCSLDATVQSRGQELMSTVRVLNEFDSRLQGGLDYRKMIENQRGAVLATEIKNNAFKIARWACCALLAGTEQIKLGFAARTHPKDPRNHVLVATQGYKPKDFAAQINLKEENFLGVLKTFVDVLRPLKEGKYLFVKDPAKPVLRLYAVPAESEVAFS</sequence>
<evidence type="ECO:0008006" key="8">
    <source>
        <dbReference type="Google" id="ProtNLM"/>
    </source>
</evidence>
<evidence type="ECO:0000256" key="3">
    <source>
        <dbReference type="ARBA" id="ARBA00022884"/>
    </source>
</evidence>
<evidence type="ECO:0000313" key="7">
    <source>
        <dbReference type="Proteomes" id="UP000660262"/>
    </source>
</evidence>
<evidence type="ECO:0000256" key="4">
    <source>
        <dbReference type="ARBA" id="ARBA00022917"/>
    </source>
</evidence>
<dbReference type="GO" id="GO:0003723">
    <property type="term" value="F:RNA binding"/>
    <property type="evidence" value="ECO:0007669"/>
    <property type="project" value="UniProtKB-KW"/>
</dbReference>
<dbReference type="PANTHER" id="PTHR12399">
    <property type="entry name" value="EUKARYOTIC TRANSLATION INITIATION FACTOR 3 SUBUNIT 7"/>
    <property type="match status" value="1"/>
</dbReference>